<dbReference type="GO" id="GO:0003700">
    <property type="term" value="F:DNA-binding transcription factor activity"/>
    <property type="evidence" value="ECO:0007669"/>
    <property type="project" value="InterPro"/>
</dbReference>
<dbReference type="PANTHER" id="PTHR33164:SF104">
    <property type="entry name" value="TRANSCRIPTIONAL REGULATORY PROTEIN"/>
    <property type="match status" value="1"/>
</dbReference>
<dbReference type="InterPro" id="IPR036390">
    <property type="entry name" value="WH_DNA-bd_sf"/>
</dbReference>
<dbReference type="SUPFAM" id="SSF46785">
    <property type="entry name" value="Winged helix' DNA-binding domain"/>
    <property type="match status" value="1"/>
</dbReference>
<dbReference type="InterPro" id="IPR036388">
    <property type="entry name" value="WH-like_DNA-bd_sf"/>
</dbReference>
<dbReference type="PRINTS" id="PR00598">
    <property type="entry name" value="HTHMARR"/>
</dbReference>
<reference evidence="2" key="2">
    <citation type="submission" date="2020-09" db="EMBL/GenBank/DDBJ databases">
        <authorList>
            <person name="Luo X."/>
        </authorList>
    </citation>
    <scope>NUCLEOTIDE SEQUENCE</scope>
    <source>
        <strain evidence="2">TRM S81-3</strain>
    </source>
</reference>
<dbReference type="Proteomes" id="UP000621210">
    <property type="component" value="Unassembled WGS sequence"/>
</dbReference>
<evidence type="ECO:0000313" key="2">
    <source>
        <dbReference type="EMBL" id="MBD0421657.1"/>
    </source>
</evidence>
<keyword evidence="3" id="KW-1185">Reference proteome</keyword>
<dbReference type="Pfam" id="PF12802">
    <property type="entry name" value="MarR_2"/>
    <property type="match status" value="1"/>
</dbReference>
<dbReference type="InterPro" id="IPR000835">
    <property type="entry name" value="HTH_MarR-typ"/>
</dbReference>
<dbReference type="RefSeq" id="WP_188182622.1">
    <property type="nucleotide sequence ID" value="NZ_JACVQF010000200.1"/>
</dbReference>
<comment type="caution">
    <text evidence="2">The sequence shown here is derived from an EMBL/GenBank/DDBJ whole genome shotgun (WGS) entry which is preliminary data.</text>
</comment>
<dbReference type="EMBL" id="JACVQF010000200">
    <property type="protein sequence ID" value="MBD0421657.1"/>
    <property type="molecule type" value="Genomic_DNA"/>
</dbReference>
<dbReference type="GO" id="GO:0006950">
    <property type="term" value="P:response to stress"/>
    <property type="evidence" value="ECO:0007669"/>
    <property type="project" value="TreeGrafter"/>
</dbReference>
<dbReference type="AlphaFoldDB" id="A0A926QT47"/>
<dbReference type="Gene3D" id="1.10.10.10">
    <property type="entry name" value="Winged helix-like DNA-binding domain superfamily/Winged helix DNA-binding domain"/>
    <property type="match status" value="1"/>
</dbReference>
<organism evidence="2 3">
    <name type="scientific">Streptomyces griseicoloratus</name>
    <dbReference type="NCBI Taxonomy" id="2752516"/>
    <lineage>
        <taxon>Bacteria</taxon>
        <taxon>Bacillati</taxon>
        <taxon>Actinomycetota</taxon>
        <taxon>Actinomycetes</taxon>
        <taxon>Kitasatosporales</taxon>
        <taxon>Streptomycetaceae</taxon>
        <taxon>Streptomyces</taxon>
    </lineage>
</organism>
<accession>A0A926QT47</accession>
<protein>
    <submittedName>
        <fullName evidence="2">MarR family transcriptional regulator</fullName>
    </submittedName>
</protein>
<dbReference type="PANTHER" id="PTHR33164">
    <property type="entry name" value="TRANSCRIPTIONAL REGULATOR, MARR FAMILY"/>
    <property type="match status" value="1"/>
</dbReference>
<feature type="domain" description="HTH marR-type" evidence="1">
    <location>
        <begin position="1"/>
        <end position="141"/>
    </location>
</feature>
<dbReference type="PROSITE" id="PS50995">
    <property type="entry name" value="HTH_MARR_2"/>
    <property type="match status" value="1"/>
</dbReference>
<evidence type="ECO:0000259" key="1">
    <source>
        <dbReference type="PROSITE" id="PS50995"/>
    </source>
</evidence>
<name>A0A926QT47_9ACTN</name>
<reference evidence="2" key="1">
    <citation type="submission" date="2020-09" db="EMBL/GenBank/DDBJ databases">
        <title>Streptomyces grisecoloratus sp. nov., isolated from cotton soil.</title>
        <authorList>
            <person name="Xing L."/>
        </authorList>
    </citation>
    <scope>NUCLEOTIDE SEQUENCE</scope>
    <source>
        <strain evidence="2">TRM S81-3</strain>
    </source>
</reference>
<evidence type="ECO:0000313" key="3">
    <source>
        <dbReference type="Proteomes" id="UP000621210"/>
    </source>
</evidence>
<dbReference type="InterPro" id="IPR039422">
    <property type="entry name" value="MarR/SlyA-like"/>
</dbReference>
<gene>
    <name evidence="2" type="ORF">H0H10_21305</name>
</gene>
<sequence>MGGGDAGAWHLFLRAHDALIKRFENELKTACGLTISQFDALAHLSRAPQGQLRMAELAAAMLYSSGAATKVLDKLTAAGLVERTRDHHDRRVVVVKLTSRGREVFTRASRLHGRSIERDFTAFLSEEERPHVVDFLERLTSHLNAAQDG</sequence>
<proteinExistence type="predicted"/>
<dbReference type="SMART" id="SM00347">
    <property type="entry name" value="HTH_MARR"/>
    <property type="match status" value="1"/>
</dbReference>